<organism evidence="2 3">
    <name type="scientific">Methanorbis rubei</name>
    <dbReference type="NCBI Taxonomy" id="3028300"/>
    <lineage>
        <taxon>Archaea</taxon>
        <taxon>Methanobacteriati</taxon>
        <taxon>Methanobacteriota</taxon>
        <taxon>Stenosarchaea group</taxon>
        <taxon>Methanomicrobia</taxon>
        <taxon>Methanomicrobiales</taxon>
        <taxon>Methanocorpusculaceae</taxon>
        <taxon>Methanorbis</taxon>
    </lineage>
</organism>
<sequence>MNRFGVSTNCRMADCLADVLEDFSLITNLVEIQCDANHSLFSHADICDSFDLRYTIHAPTGDGNIAIPFEPMRQASLEVLRETAVLGDRIGAEKLVIHPGFCLIDSDRPAAGDALSRSIIEIGKMQQDFSIKFVIENLGSWTCCYFQTPDLLEEIRSSGLGFALDVGHAHLTGTLFEFLDRQPDHFHLHDNHGTGDEHLACGTGSIDFSKVLPRIGSTTAIIEVAKMESVEKSLAYLNGLKK</sequence>
<dbReference type="EMBL" id="JAWDKB010000002">
    <property type="protein sequence ID" value="MDV0443150.1"/>
    <property type="molecule type" value="Genomic_DNA"/>
</dbReference>
<dbReference type="AlphaFoldDB" id="A0AAE4SD46"/>
<dbReference type="PANTHER" id="PTHR12110:SF21">
    <property type="entry name" value="XYLOSE ISOMERASE-LIKE TIM BARREL DOMAIN-CONTAINING PROTEIN"/>
    <property type="match status" value="1"/>
</dbReference>
<accession>A0AAE4SD46</accession>
<dbReference type="InterPro" id="IPR013022">
    <property type="entry name" value="Xyl_isomerase-like_TIM-brl"/>
</dbReference>
<feature type="domain" description="Xylose isomerase-like TIM barrel" evidence="1">
    <location>
        <begin position="46"/>
        <end position="224"/>
    </location>
</feature>
<dbReference type="Gene3D" id="3.20.20.150">
    <property type="entry name" value="Divalent-metal-dependent TIM barrel enzymes"/>
    <property type="match status" value="1"/>
</dbReference>
<reference evidence="2 3" key="1">
    <citation type="submission" date="2023-06" db="EMBL/GenBank/DDBJ databases">
        <title>Genome sequence of Methancorpusculaceae sp. Cs1.</title>
        <authorList>
            <person name="Protasov E."/>
            <person name="Platt K."/>
            <person name="Poehlein A."/>
            <person name="Daniel R."/>
            <person name="Brune A."/>
        </authorList>
    </citation>
    <scope>NUCLEOTIDE SEQUENCE [LARGE SCALE GENOMIC DNA]</scope>
    <source>
        <strain evidence="2 3">Cs1</strain>
    </source>
</reference>
<protein>
    <recommendedName>
        <fullName evidence="1">Xylose isomerase-like TIM barrel domain-containing protein</fullName>
    </recommendedName>
</protein>
<name>A0AAE4SD46_9EURY</name>
<proteinExistence type="predicted"/>
<gene>
    <name evidence="2" type="ORF">McpCs1_05180</name>
</gene>
<dbReference type="SUPFAM" id="SSF51658">
    <property type="entry name" value="Xylose isomerase-like"/>
    <property type="match status" value="1"/>
</dbReference>
<dbReference type="InterPro" id="IPR050312">
    <property type="entry name" value="IolE/XylAMocC-like"/>
</dbReference>
<evidence type="ECO:0000313" key="2">
    <source>
        <dbReference type="EMBL" id="MDV0443150.1"/>
    </source>
</evidence>
<comment type="caution">
    <text evidence="2">The sequence shown here is derived from an EMBL/GenBank/DDBJ whole genome shotgun (WGS) entry which is preliminary data.</text>
</comment>
<dbReference type="InterPro" id="IPR036237">
    <property type="entry name" value="Xyl_isomerase-like_sf"/>
</dbReference>
<dbReference type="PANTHER" id="PTHR12110">
    <property type="entry name" value="HYDROXYPYRUVATE ISOMERASE"/>
    <property type="match status" value="1"/>
</dbReference>
<dbReference type="RefSeq" id="WP_338095683.1">
    <property type="nucleotide sequence ID" value="NZ_JAWDKB010000002.1"/>
</dbReference>
<dbReference type="Pfam" id="PF01261">
    <property type="entry name" value="AP_endonuc_2"/>
    <property type="match status" value="1"/>
</dbReference>
<dbReference type="Proteomes" id="UP001283212">
    <property type="component" value="Unassembled WGS sequence"/>
</dbReference>
<keyword evidence="3" id="KW-1185">Reference proteome</keyword>
<evidence type="ECO:0000259" key="1">
    <source>
        <dbReference type="Pfam" id="PF01261"/>
    </source>
</evidence>
<evidence type="ECO:0000313" key="3">
    <source>
        <dbReference type="Proteomes" id="UP001283212"/>
    </source>
</evidence>